<feature type="region of interest" description="Disordered" evidence="1">
    <location>
        <begin position="74"/>
        <end position="113"/>
    </location>
</feature>
<reference evidence="3" key="1">
    <citation type="journal article" date="2019" name="Int. J. Syst. Evol. Microbiol.">
        <title>The Global Catalogue of Microorganisms (GCM) 10K type strain sequencing project: providing services to taxonomists for standard genome sequencing and annotation.</title>
        <authorList>
            <consortium name="The Broad Institute Genomics Platform"/>
            <consortium name="The Broad Institute Genome Sequencing Center for Infectious Disease"/>
            <person name="Wu L."/>
            <person name="Ma J."/>
        </authorList>
    </citation>
    <scope>NUCLEOTIDE SEQUENCE [LARGE SCALE GENOMIC DNA]</scope>
    <source>
        <strain evidence="3">JCM 4805</strain>
    </source>
</reference>
<gene>
    <name evidence="2" type="ORF">GCM10010361_77810</name>
</gene>
<dbReference type="EMBL" id="BAAABY010000070">
    <property type="protein sequence ID" value="GAA0500772.1"/>
    <property type="molecule type" value="Genomic_DNA"/>
</dbReference>
<comment type="caution">
    <text evidence="2">The sequence shown here is derived from an EMBL/GenBank/DDBJ whole genome shotgun (WGS) entry which is preliminary data.</text>
</comment>
<evidence type="ECO:0000256" key="1">
    <source>
        <dbReference type="SAM" id="MobiDB-lite"/>
    </source>
</evidence>
<sequence length="113" mass="11874">MTGRGRGRIAIFDADMQAEFLALLAAGEAVGSAADKLGVSRRTPTQLASKDQHFAYALDAARKQGAALRGMRHCARTTAPSEEEAEDGTGTAHIHPLPDTTKPTATTKFAHAS</sequence>
<accession>A0ABP3LIN8</accession>
<evidence type="ECO:0008006" key="4">
    <source>
        <dbReference type="Google" id="ProtNLM"/>
    </source>
</evidence>
<dbReference type="Proteomes" id="UP001500909">
    <property type="component" value="Unassembled WGS sequence"/>
</dbReference>
<evidence type="ECO:0000313" key="2">
    <source>
        <dbReference type="EMBL" id="GAA0500772.1"/>
    </source>
</evidence>
<organism evidence="2 3">
    <name type="scientific">Streptomyces olivaceiscleroticus</name>
    <dbReference type="NCBI Taxonomy" id="68245"/>
    <lineage>
        <taxon>Bacteria</taxon>
        <taxon>Bacillati</taxon>
        <taxon>Actinomycetota</taxon>
        <taxon>Actinomycetes</taxon>
        <taxon>Kitasatosporales</taxon>
        <taxon>Streptomycetaceae</taxon>
        <taxon>Streptomyces</taxon>
    </lineage>
</organism>
<protein>
    <recommendedName>
        <fullName evidence="4">LysR family transcriptional regulator</fullName>
    </recommendedName>
</protein>
<keyword evidence="3" id="KW-1185">Reference proteome</keyword>
<name>A0ABP3LIN8_9ACTN</name>
<proteinExistence type="predicted"/>
<evidence type="ECO:0000313" key="3">
    <source>
        <dbReference type="Proteomes" id="UP001500909"/>
    </source>
</evidence>